<evidence type="ECO:0000256" key="9">
    <source>
        <dbReference type="ARBA" id="ARBA00061394"/>
    </source>
</evidence>
<evidence type="ECO:0000256" key="6">
    <source>
        <dbReference type="ARBA" id="ARBA00023136"/>
    </source>
</evidence>
<dbReference type="AlphaFoldDB" id="A0AA97L4E9"/>
<dbReference type="RefSeq" id="XP_054841909.1">
    <property type="nucleotide sequence ID" value="XM_054985934.1"/>
</dbReference>
<feature type="region of interest" description="Disordered" evidence="10">
    <location>
        <begin position="1"/>
        <end position="20"/>
    </location>
</feature>
<keyword evidence="6 11" id="KW-0472">Membrane</keyword>
<keyword evidence="2" id="KW-1003">Cell membrane</keyword>
<dbReference type="SUPFAM" id="SSF81321">
    <property type="entry name" value="Family A G protein-coupled receptor-like"/>
    <property type="match status" value="1"/>
</dbReference>
<gene>
    <name evidence="14" type="primary">LOC129334012</name>
</gene>
<evidence type="ECO:0000256" key="10">
    <source>
        <dbReference type="SAM" id="MobiDB-lite"/>
    </source>
</evidence>
<dbReference type="PRINTS" id="PR02108">
    <property type="entry name" value="MRGPCRFAMILY"/>
</dbReference>
<accession>A0AA97L4E9</accession>
<feature type="domain" description="G-protein coupled receptors family 1 profile" evidence="12">
    <location>
        <begin position="55"/>
        <end position="275"/>
    </location>
</feature>
<evidence type="ECO:0000256" key="1">
    <source>
        <dbReference type="ARBA" id="ARBA00004651"/>
    </source>
</evidence>
<evidence type="ECO:0000256" key="8">
    <source>
        <dbReference type="ARBA" id="ARBA00023224"/>
    </source>
</evidence>
<name>A0AA97L4E9_EUBMA</name>
<evidence type="ECO:0000313" key="13">
    <source>
        <dbReference type="Proteomes" id="UP001190640"/>
    </source>
</evidence>
<reference evidence="14" key="1">
    <citation type="submission" date="2025-08" db="UniProtKB">
        <authorList>
            <consortium name="RefSeq"/>
        </authorList>
    </citation>
    <scope>IDENTIFICATION</scope>
    <source>
        <tissue evidence="14">Blood</tissue>
    </source>
</reference>
<comment type="subcellular location">
    <subcellularLocation>
        <location evidence="1">Cell membrane</location>
        <topology evidence="1">Multi-pass membrane protein</topology>
    </subcellularLocation>
</comment>
<dbReference type="InterPro" id="IPR026234">
    <property type="entry name" value="MRGPCRFAMILY"/>
</dbReference>
<dbReference type="GO" id="GO:0004930">
    <property type="term" value="F:G protein-coupled receptor activity"/>
    <property type="evidence" value="ECO:0007669"/>
    <property type="project" value="UniProtKB-KW"/>
</dbReference>
<comment type="similarity">
    <text evidence="9">Belongs to the G-protein coupled receptor 1 family. Mas subfamily.</text>
</comment>
<evidence type="ECO:0000256" key="2">
    <source>
        <dbReference type="ARBA" id="ARBA00022475"/>
    </source>
</evidence>
<evidence type="ECO:0000256" key="7">
    <source>
        <dbReference type="ARBA" id="ARBA00023170"/>
    </source>
</evidence>
<dbReference type="GO" id="GO:0005886">
    <property type="term" value="C:plasma membrane"/>
    <property type="evidence" value="ECO:0007669"/>
    <property type="project" value="UniProtKB-SubCell"/>
</dbReference>
<dbReference type="KEGG" id="emc:129334012"/>
<evidence type="ECO:0000256" key="5">
    <source>
        <dbReference type="ARBA" id="ARBA00023040"/>
    </source>
</evidence>
<evidence type="ECO:0000256" key="3">
    <source>
        <dbReference type="ARBA" id="ARBA00022692"/>
    </source>
</evidence>
<keyword evidence="4 11" id="KW-1133">Transmembrane helix</keyword>
<dbReference type="GeneID" id="129334012"/>
<feature type="transmembrane region" description="Helical" evidence="11">
    <location>
        <begin position="155"/>
        <end position="177"/>
    </location>
</feature>
<dbReference type="PANTHER" id="PTHR11334:SF29">
    <property type="entry name" value="MAS-RELATED G-PROTEIN COUPLED RECEPTOR MEMBER X2"/>
    <property type="match status" value="1"/>
</dbReference>
<evidence type="ECO:0000313" key="14">
    <source>
        <dbReference type="RefSeq" id="XP_054841909.1"/>
    </source>
</evidence>
<dbReference type="PROSITE" id="PS50262">
    <property type="entry name" value="G_PROTEIN_RECEP_F1_2"/>
    <property type="match status" value="1"/>
</dbReference>
<proteinExistence type="inferred from homology"/>
<keyword evidence="5" id="KW-0297">G-protein coupled receptor</keyword>
<feature type="transmembrane region" description="Helical" evidence="11">
    <location>
        <begin position="122"/>
        <end position="143"/>
    </location>
</feature>
<feature type="transmembrane region" description="Helical" evidence="11">
    <location>
        <begin position="75"/>
        <end position="102"/>
    </location>
</feature>
<evidence type="ECO:0000259" key="12">
    <source>
        <dbReference type="PROSITE" id="PS50262"/>
    </source>
</evidence>
<evidence type="ECO:0000256" key="4">
    <source>
        <dbReference type="ARBA" id="ARBA00022989"/>
    </source>
</evidence>
<dbReference type="InterPro" id="IPR017452">
    <property type="entry name" value="GPCR_Rhodpsn_7TM"/>
</dbReference>
<dbReference type="InterPro" id="IPR000276">
    <property type="entry name" value="GPCR_Rhodpsn"/>
</dbReference>
<dbReference type="Proteomes" id="UP001190640">
    <property type="component" value="Chromosome 7"/>
</dbReference>
<feature type="transmembrane region" description="Helical" evidence="11">
    <location>
        <begin position="183"/>
        <end position="210"/>
    </location>
</feature>
<dbReference type="Gene3D" id="1.20.1070.10">
    <property type="entry name" value="Rhodopsin 7-helix transmembrane proteins"/>
    <property type="match status" value="1"/>
</dbReference>
<dbReference type="Pfam" id="PF00001">
    <property type="entry name" value="7tm_1"/>
    <property type="match status" value="1"/>
</dbReference>
<dbReference type="PRINTS" id="PR00237">
    <property type="entry name" value="GPCRRHODOPSN"/>
</dbReference>
<keyword evidence="13" id="KW-1185">Reference proteome</keyword>
<protein>
    <submittedName>
        <fullName evidence="14">Mas-related G-protein coupled receptor member H-like</fullName>
    </submittedName>
</protein>
<dbReference type="FunFam" id="1.20.1070.10:FF:000193">
    <property type="entry name" value="Mas-related G-protein coupled receptor member E"/>
    <property type="match status" value="1"/>
</dbReference>
<dbReference type="PANTHER" id="PTHR11334">
    <property type="entry name" value="MAS-RELATED G-PROTEIN COUPLED RECEPTOR"/>
    <property type="match status" value="1"/>
</dbReference>
<sequence length="308" mass="35350">MNMANTSTETPKDEQGNSLHLNDTEFDDEYVPYFIGYFYIISIVTAFSCLAGLMGNVKVIWLLSFCIKRNPFTTYILNLAVADLGTLLSDFVFMMAITFLTIESYIFFELAEVFMFFTYNTSWYLLTALSLEKCLSVLLPVWYRCHRPERSSAMVSFLLWILSSLLCGILLLCHFQGSHCTEILNTICTVNFLICTPVMIVSSLTAWITIRRHSQGHQPPRLHVAILMTLLVSIIFDIPLSISFLFFTSEDFSMEELDASYLFANINSSVNPLIYYLVGRDRKRQPRESLKVVLQRLFKDEGDPREGN</sequence>
<keyword evidence="3 11" id="KW-0812">Transmembrane</keyword>
<feature type="transmembrane region" description="Helical" evidence="11">
    <location>
        <begin position="222"/>
        <end position="247"/>
    </location>
</feature>
<keyword evidence="8" id="KW-0807">Transducer</keyword>
<keyword evidence="7" id="KW-0675">Receptor</keyword>
<feature type="transmembrane region" description="Helical" evidence="11">
    <location>
        <begin position="37"/>
        <end position="63"/>
    </location>
</feature>
<organism evidence="13 14">
    <name type="scientific">Eublepharis macularius</name>
    <name type="common">Leopard gecko</name>
    <name type="synonym">Cyrtodactylus macularius</name>
    <dbReference type="NCBI Taxonomy" id="481883"/>
    <lineage>
        <taxon>Eukaryota</taxon>
        <taxon>Metazoa</taxon>
        <taxon>Chordata</taxon>
        <taxon>Craniata</taxon>
        <taxon>Vertebrata</taxon>
        <taxon>Euteleostomi</taxon>
        <taxon>Lepidosauria</taxon>
        <taxon>Squamata</taxon>
        <taxon>Bifurcata</taxon>
        <taxon>Gekkota</taxon>
        <taxon>Eublepharidae</taxon>
        <taxon>Eublepharinae</taxon>
        <taxon>Eublepharis</taxon>
    </lineage>
</organism>
<evidence type="ECO:0000256" key="11">
    <source>
        <dbReference type="SAM" id="Phobius"/>
    </source>
</evidence>